<gene>
    <name evidence="2" type="ORF">HYPSUDRAFT_204390</name>
</gene>
<dbReference type="EMBL" id="KN817575">
    <property type="protein sequence ID" value="KJA19649.1"/>
    <property type="molecule type" value="Genomic_DNA"/>
</dbReference>
<feature type="region of interest" description="Disordered" evidence="1">
    <location>
        <begin position="12"/>
        <end position="143"/>
    </location>
</feature>
<name>A0A0D2NLC6_HYPSF</name>
<feature type="compositionally biased region" description="Basic residues" evidence="1">
    <location>
        <begin position="57"/>
        <end position="73"/>
    </location>
</feature>
<proteinExistence type="predicted"/>
<feature type="compositionally biased region" description="Pro residues" evidence="1">
    <location>
        <begin position="12"/>
        <end position="26"/>
    </location>
</feature>
<accession>A0A0D2NLC6</accession>
<evidence type="ECO:0000313" key="2">
    <source>
        <dbReference type="EMBL" id="KJA19649.1"/>
    </source>
</evidence>
<evidence type="ECO:0000313" key="3">
    <source>
        <dbReference type="Proteomes" id="UP000054270"/>
    </source>
</evidence>
<dbReference type="Proteomes" id="UP000054270">
    <property type="component" value="Unassembled WGS sequence"/>
</dbReference>
<evidence type="ECO:0000256" key="1">
    <source>
        <dbReference type="SAM" id="MobiDB-lite"/>
    </source>
</evidence>
<protein>
    <submittedName>
        <fullName evidence="2">Uncharacterized protein</fullName>
    </submittedName>
</protein>
<keyword evidence="3" id="KW-1185">Reference proteome</keyword>
<reference evidence="3" key="1">
    <citation type="submission" date="2014-04" db="EMBL/GenBank/DDBJ databases">
        <title>Evolutionary Origins and Diversification of the Mycorrhizal Mutualists.</title>
        <authorList>
            <consortium name="DOE Joint Genome Institute"/>
            <consortium name="Mycorrhizal Genomics Consortium"/>
            <person name="Kohler A."/>
            <person name="Kuo A."/>
            <person name="Nagy L.G."/>
            <person name="Floudas D."/>
            <person name="Copeland A."/>
            <person name="Barry K.W."/>
            <person name="Cichocki N."/>
            <person name="Veneault-Fourrey C."/>
            <person name="LaButti K."/>
            <person name="Lindquist E.A."/>
            <person name="Lipzen A."/>
            <person name="Lundell T."/>
            <person name="Morin E."/>
            <person name="Murat C."/>
            <person name="Riley R."/>
            <person name="Ohm R."/>
            <person name="Sun H."/>
            <person name="Tunlid A."/>
            <person name="Henrissat B."/>
            <person name="Grigoriev I.V."/>
            <person name="Hibbett D.S."/>
            <person name="Martin F."/>
        </authorList>
    </citation>
    <scope>NUCLEOTIDE SEQUENCE [LARGE SCALE GENOMIC DNA]</scope>
    <source>
        <strain evidence="3">FD-334 SS-4</strain>
    </source>
</reference>
<sequence length="198" mass="21227">MATCHSCLLLPLIPPPSPSSPSPVPPLRSSSLCPQPRHPSLSSTRAVPFTTAATLRTGHKRHVTTTPHARHPPTLRLATTHDHDSPQHIGIEGGGRRGTRPRPQVSPRLRRCHHPALTRSAWASRPPPPLQPGGNDSGWRMNPAPPPVVVAPSHAPFLAAAAAHHVHGPRAPHHQCAAVLTHQRGCPPHVDAHKRRPG</sequence>
<organism evidence="2 3">
    <name type="scientific">Hypholoma sublateritium (strain FD-334 SS-4)</name>
    <dbReference type="NCBI Taxonomy" id="945553"/>
    <lineage>
        <taxon>Eukaryota</taxon>
        <taxon>Fungi</taxon>
        <taxon>Dikarya</taxon>
        <taxon>Basidiomycota</taxon>
        <taxon>Agaricomycotina</taxon>
        <taxon>Agaricomycetes</taxon>
        <taxon>Agaricomycetidae</taxon>
        <taxon>Agaricales</taxon>
        <taxon>Agaricineae</taxon>
        <taxon>Strophariaceae</taxon>
        <taxon>Hypholoma</taxon>
    </lineage>
</organism>
<dbReference type="AlphaFoldDB" id="A0A0D2NLC6"/>